<dbReference type="AlphaFoldDB" id="A0A9E8MNC8"/>
<keyword evidence="6" id="KW-0966">Cell projection</keyword>
<dbReference type="GO" id="GO:0005198">
    <property type="term" value="F:structural molecule activity"/>
    <property type="evidence" value="ECO:0007669"/>
    <property type="project" value="InterPro"/>
</dbReference>
<evidence type="ECO:0000313" key="7">
    <source>
        <dbReference type="Proteomes" id="UP001164706"/>
    </source>
</evidence>
<dbReference type="InterPro" id="IPR013384">
    <property type="entry name" value="Flagell_FlgL"/>
</dbReference>
<evidence type="ECO:0000256" key="2">
    <source>
        <dbReference type="ARBA" id="ARBA00005709"/>
    </source>
</evidence>
<dbReference type="InterPro" id="IPR001492">
    <property type="entry name" value="Flagellin"/>
</dbReference>
<dbReference type="PANTHER" id="PTHR42792:SF1">
    <property type="entry name" value="FLAGELLAR HOOK-ASSOCIATED PROTEIN 3"/>
    <property type="match status" value="1"/>
</dbReference>
<dbReference type="Proteomes" id="UP001164706">
    <property type="component" value="Chromosome"/>
</dbReference>
<comment type="similarity">
    <text evidence="2">Belongs to the bacterial flagellin family.</text>
</comment>
<name>A0A9E8MNC8_9MICO</name>
<dbReference type="PANTHER" id="PTHR42792">
    <property type="entry name" value="FLAGELLIN"/>
    <property type="match status" value="1"/>
</dbReference>
<dbReference type="EMBL" id="CP113089">
    <property type="protein sequence ID" value="WAB82677.1"/>
    <property type="molecule type" value="Genomic_DNA"/>
</dbReference>
<dbReference type="GO" id="GO:0071973">
    <property type="term" value="P:bacterial-type flagellum-dependent cell motility"/>
    <property type="evidence" value="ECO:0007669"/>
    <property type="project" value="InterPro"/>
</dbReference>
<keyword evidence="3" id="KW-0975">Bacterial flagellum</keyword>
<comment type="subcellular location">
    <subcellularLocation>
        <location evidence="1">Bacterial flagellum</location>
    </subcellularLocation>
</comment>
<evidence type="ECO:0000313" key="6">
    <source>
        <dbReference type="EMBL" id="WAB82677.1"/>
    </source>
</evidence>
<gene>
    <name evidence="6" type="primary">flgL</name>
    <name evidence="6" type="ORF">OVN18_01635</name>
</gene>
<keyword evidence="7" id="KW-1185">Reference proteome</keyword>
<dbReference type="Pfam" id="PF00669">
    <property type="entry name" value="Flagellin_N"/>
    <property type="match status" value="1"/>
</dbReference>
<keyword evidence="6" id="KW-0282">Flagellum</keyword>
<dbReference type="NCBIfam" id="TIGR02550">
    <property type="entry name" value="flagell_flgL"/>
    <property type="match status" value="1"/>
</dbReference>
<accession>A0A9E8MNC8</accession>
<evidence type="ECO:0000259" key="5">
    <source>
        <dbReference type="Pfam" id="PF00700"/>
    </source>
</evidence>
<dbReference type="InterPro" id="IPR046358">
    <property type="entry name" value="Flagellin_C"/>
</dbReference>
<dbReference type="Gene3D" id="1.20.1330.10">
    <property type="entry name" value="f41 fragment of flagellin, N-terminal domain"/>
    <property type="match status" value="1"/>
</dbReference>
<evidence type="ECO:0000256" key="3">
    <source>
        <dbReference type="ARBA" id="ARBA00023143"/>
    </source>
</evidence>
<reference evidence="6" key="1">
    <citation type="submission" date="2022-11" db="EMBL/GenBank/DDBJ databases">
        <title>Description of Microcella daejonensis nov. sp, isolated from riverside soil.</title>
        <authorList>
            <person name="Molina K.M."/>
            <person name="Kim S.B."/>
        </authorList>
    </citation>
    <scope>NUCLEOTIDE SEQUENCE</scope>
    <source>
        <strain evidence="6">MMS21-STM12</strain>
    </source>
</reference>
<evidence type="ECO:0000259" key="4">
    <source>
        <dbReference type="Pfam" id="PF00669"/>
    </source>
</evidence>
<protein>
    <submittedName>
        <fullName evidence="6">Flagellar hook-associated protein FlgL</fullName>
    </submittedName>
</protein>
<feature type="domain" description="Flagellin C-terminal" evidence="5">
    <location>
        <begin position="211"/>
        <end position="284"/>
    </location>
</feature>
<feature type="domain" description="Flagellin N-terminal" evidence="4">
    <location>
        <begin position="9"/>
        <end position="141"/>
    </location>
</feature>
<dbReference type="GO" id="GO:0009424">
    <property type="term" value="C:bacterial-type flagellum hook"/>
    <property type="evidence" value="ECO:0007669"/>
    <property type="project" value="InterPro"/>
</dbReference>
<organism evidence="6 7">
    <name type="scientific">Microcella daejeonensis</name>
    <dbReference type="NCBI Taxonomy" id="2994971"/>
    <lineage>
        <taxon>Bacteria</taxon>
        <taxon>Bacillati</taxon>
        <taxon>Actinomycetota</taxon>
        <taxon>Actinomycetes</taxon>
        <taxon>Micrococcales</taxon>
        <taxon>Microbacteriaceae</taxon>
        <taxon>Microcella</taxon>
    </lineage>
</organism>
<dbReference type="SUPFAM" id="SSF64518">
    <property type="entry name" value="Phase 1 flagellin"/>
    <property type="match status" value="1"/>
</dbReference>
<evidence type="ECO:0000256" key="1">
    <source>
        <dbReference type="ARBA" id="ARBA00004365"/>
    </source>
</evidence>
<dbReference type="InterPro" id="IPR001029">
    <property type="entry name" value="Flagellin_N"/>
</dbReference>
<sequence length="294" mass="31010">MVTRSTQLTLAGAANRSLQTAMTELARLQDQASSQRAITRPSDDPRATAEALAVRSEQRSVAQFQRNADNAQGWLTTVDRALGTAGSVLQRARDLAVQGANDGALSPAAREGLAAEFEGLRDDLLTQANTAYLGRSVFAGDSAAALAVDAAYTFTGSGTAPVTRRVDEGRSVRVDADGASIFGQGAASTFALLDAIAADLRAGIPIRDRIEEVDARLTSVVTAHAEIGSRQTQLDRTVTNLASRAVAIETQRSAVEDVDLAKVILDLTVQSTVYQSALAVTARVLPPTLMEFLR</sequence>
<proteinExistence type="inferred from homology"/>
<dbReference type="Pfam" id="PF00700">
    <property type="entry name" value="Flagellin_C"/>
    <property type="match status" value="1"/>
</dbReference>
<dbReference type="KEGG" id="mdb:OVN18_01635"/>
<keyword evidence="6" id="KW-0969">Cilium</keyword>